<dbReference type="GO" id="GO:0006749">
    <property type="term" value="P:glutathione metabolic process"/>
    <property type="evidence" value="ECO:0007669"/>
    <property type="project" value="TreeGrafter"/>
</dbReference>
<protein>
    <recommendedName>
        <fullName evidence="1">GST C-terminal domain-containing protein</fullName>
    </recommendedName>
</protein>
<evidence type="ECO:0000259" key="1">
    <source>
        <dbReference type="PROSITE" id="PS50405"/>
    </source>
</evidence>
<comment type="caution">
    <text evidence="2">The sequence shown here is derived from an EMBL/GenBank/DDBJ whole genome shotgun (WGS) entry which is preliminary data.</text>
</comment>
<dbReference type="InterPro" id="IPR010987">
    <property type="entry name" value="Glutathione-S-Trfase_C-like"/>
</dbReference>
<evidence type="ECO:0000313" key="3">
    <source>
        <dbReference type="Proteomes" id="UP001460270"/>
    </source>
</evidence>
<reference evidence="3" key="1">
    <citation type="submission" date="2024-04" db="EMBL/GenBank/DDBJ databases">
        <title>Salinicola lusitanus LLJ914,a marine bacterium isolated from the Okinawa Trough.</title>
        <authorList>
            <person name="Li J."/>
        </authorList>
    </citation>
    <scope>NUCLEOTIDE SEQUENCE [LARGE SCALE GENOMIC DNA]</scope>
</reference>
<sequence length="78" mass="8592">MEDLNTSLSLLENYFLQNKPFIIGDKISVADVVAIAEIMQPVGTGVDVFAGRPQLGAWRDRVKAQLGENCSRRPTRSS</sequence>
<dbReference type="InterPro" id="IPR036282">
    <property type="entry name" value="Glutathione-S-Trfase_C_sf"/>
</dbReference>
<dbReference type="AlphaFoldDB" id="A0AAW0NKE8"/>
<dbReference type="Gene3D" id="1.20.1050.10">
    <property type="match status" value="1"/>
</dbReference>
<organism evidence="2 3">
    <name type="scientific">Mugilogobius chulae</name>
    <name type="common">yellowstripe goby</name>
    <dbReference type="NCBI Taxonomy" id="88201"/>
    <lineage>
        <taxon>Eukaryota</taxon>
        <taxon>Metazoa</taxon>
        <taxon>Chordata</taxon>
        <taxon>Craniata</taxon>
        <taxon>Vertebrata</taxon>
        <taxon>Euteleostomi</taxon>
        <taxon>Actinopterygii</taxon>
        <taxon>Neopterygii</taxon>
        <taxon>Teleostei</taxon>
        <taxon>Neoteleostei</taxon>
        <taxon>Acanthomorphata</taxon>
        <taxon>Gobiaria</taxon>
        <taxon>Gobiiformes</taxon>
        <taxon>Gobioidei</taxon>
        <taxon>Gobiidae</taxon>
        <taxon>Gobionellinae</taxon>
        <taxon>Mugilogobius</taxon>
    </lineage>
</organism>
<dbReference type="PANTHER" id="PTHR43917">
    <property type="match status" value="1"/>
</dbReference>
<dbReference type="SUPFAM" id="SSF47616">
    <property type="entry name" value="GST C-terminal domain-like"/>
    <property type="match status" value="1"/>
</dbReference>
<dbReference type="GO" id="GO:0005737">
    <property type="term" value="C:cytoplasm"/>
    <property type="evidence" value="ECO:0007669"/>
    <property type="project" value="TreeGrafter"/>
</dbReference>
<dbReference type="PANTHER" id="PTHR43917:SF9">
    <property type="entry name" value="GLUTATHIONE S-TRANSFERASE THETA-1"/>
    <property type="match status" value="1"/>
</dbReference>
<keyword evidence="3" id="KW-1185">Reference proteome</keyword>
<dbReference type="Pfam" id="PF00043">
    <property type="entry name" value="GST_C"/>
    <property type="match status" value="1"/>
</dbReference>
<dbReference type="EMBL" id="JBBPFD010000014">
    <property type="protein sequence ID" value="KAK7898326.1"/>
    <property type="molecule type" value="Genomic_DNA"/>
</dbReference>
<dbReference type="PROSITE" id="PS50405">
    <property type="entry name" value="GST_CTER"/>
    <property type="match status" value="1"/>
</dbReference>
<feature type="domain" description="GST C-terminal" evidence="1">
    <location>
        <begin position="1"/>
        <end position="78"/>
    </location>
</feature>
<dbReference type="GO" id="GO:0004364">
    <property type="term" value="F:glutathione transferase activity"/>
    <property type="evidence" value="ECO:0007669"/>
    <property type="project" value="TreeGrafter"/>
</dbReference>
<evidence type="ECO:0000313" key="2">
    <source>
        <dbReference type="EMBL" id="KAK7898326.1"/>
    </source>
</evidence>
<proteinExistence type="predicted"/>
<accession>A0AAW0NKE8</accession>
<gene>
    <name evidence="2" type="ORF">WMY93_019179</name>
</gene>
<name>A0AAW0NKE8_9GOBI</name>
<dbReference type="InterPro" id="IPR051369">
    <property type="entry name" value="GST_Theta"/>
</dbReference>
<dbReference type="Proteomes" id="UP001460270">
    <property type="component" value="Unassembled WGS sequence"/>
</dbReference>
<dbReference type="InterPro" id="IPR004046">
    <property type="entry name" value="GST_C"/>
</dbReference>